<comment type="caution">
    <text evidence="2">The sequence shown here is derived from an EMBL/GenBank/DDBJ whole genome shotgun (WGS) entry which is preliminary data.</text>
</comment>
<keyword evidence="3" id="KW-1185">Reference proteome</keyword>
<accession>A0ABN1IZF4</accession>
<dbReference type="RefSeq" id="WP_299608585.1">
    <property type="nucleotide sequence ID" value="NZ_BAAAGE010000003.1"/>
</dbReference>
<gene>
    <name evidence="2" type="ORF">GCM10009430_29100</name>
</gene>
<evidence type="ECO:0000313" key="3">
    <source>
        <dbReference type="Proteomes" id="UP001501758"/>
    </source>
</evidence>
<sequence>MITPEERAAILKVIGSKHVKKIQAYLNQNKIYNPNKKEYSKTSISYILSGERENEVVENAIFAFAHQKMIEKEKQQELRDLIVSKQKM</sequence>
<dbReference type="Pfam" id="PF07508">
    <property type="entry name" value="Recombinase"/>
    <property type="match status" value="1"/>
</dbReference>
<evidence type="ECO:0000313" key="2">
    <source>
        <dbReference type="EMBL" id="GAA0724570.1"/>
    </source>
</evidence>
<proteinExistence type="predicted"/>
<protein>
    <recommendedName>
        <fullName evidence="1">Recombinase domain-containing protein</fullName>
    </recommendedName>
</protein>
<evidence type="ECO:0000259" key="1">
    <source>
        <dbReference type="Pfam" id="PF07508"/>
    </source>
</evidence>
<dbReference type="Proteomes" id="UP001501758">
    <property type="component" value="Unassembled WGS sequence"/>
</dbReference>
<dbReference type="InterPro" id="IPR011109">
    <property type="entry name" value="DNA_bind_recombinase_dom"/>
</dbReference>
<reference evidence="2 3" key="1">
    <citation type="journal article" date="2019" name="Int. J. Syst. Evol. Microbiol.">
        <title>The Global Catalogue of Microorganisms (GCM) 10K type strain sequencing project: providing services to taxonomists for standard genome sequencing and annotation.</title>
        <authorList>
            <consortium name="The Broad Institute Genomics Platform"/>
            <consortium name="The Broad Institute Genome Sequencing Center for Infectious Disease"/>
            <person name="Wu L."/>
            <person name="Ma J."/>
        </authorList>
    </citation>
    <scope>NUCLEOTIDE SEQUENCE [LARGE SCALE GENOMIC DNA]</scope>
    <source>
        <strain evidence="2 3">JCM 15974</strain>
    </source>
</reference>
<feature type="domain" description="Recombinase" evidence="1">
    <location>
        <begin position="11"/>
        <end position="51"/>
    </location>
</feature>
<name>A0ABN1IZF4_9FLAO</name>
<organism evidence="2 3">
    <name type="scientific">Aquimarina litoralis</name>
    <dbReference type="NCBI Taxonomy" id="584605"/>
    <lineage>
        <taxon>Bacteria</taxon>
        <taxon>Pseudomonadati</taxon>
        <taxon>Bacteroidota</taxon>
        <taxon>Flavobacteriia</taxon>
        <taxon>Flavobacteriales</taxon>
        <taxon>Flavobacteriaceae</taxon>
        <taxon>Aquimarina</taxon>
    </lineage>
</organism>
<dbReference type="EMBL" id="BAAAGE010000003">
    <property type="protein sequence ID" value="GAA0724570.1"/>
    <property type="molecule type" value="Genomic_DNA"/>
</dbReference>